<gene>
    <name evidence="1" type="ORF">CTOB1V02_LOCUS1194</name>
</gene>
<accession>A0A7R8ZK80</accession>
<reference evidence="1" key="1">
    <citation type="submission" date="2020-11" db="EMBL/GenBank/DDBJ databases">
        <authorList>
            <person name="Tran Van P."/>
        </authorList>
    </citation>
    <scope>NUCLEOTIDE SEQUENCE</scope>
</reference>
<evidence type="ECO:0000313" key="1">
    <source>
        <dbReference type="EMBL" id="CAD7223204.1"/>
    </source>
</evidence>
<proteinExistence type="predicted"/>
<protein>
    <submittedName>
        <fullName evidence="1">Uncharacterized protein</fullName>
    </submittedName>
</protein>
<dbReference type="EMBL" id="OB660166">
    <property type="protein sequence ID" value="CAD7223204.1"/>
    <property type="molecule type" value="Genomic_DNA"/>
</dbReference>
<sequence>MSELTLASPGRLGELGQPRQIGIKRRIKKREFVSLRFSEPFQQLIRTVAERGRRVRPVGLADCLTSRLTLRFDLALRSPIWSSPGGLPRTAQTMRPYVIPDAEIGMAYWQTIRTGTAAKGSIFDDDYCHQEFSSQDDGREGVSYMLCCVFAKSLSNAFHHEEETSRRAFGGTDTIHELAALAVHELAALTVHELAALTVHELAALAVHELAALRKRIIVEEEKKLHISEAPGSILCGGNSGGKATKLFLGSHTPKPNRCSVTA</sequence>
<organism evidence="1">
    <name type="scientific">Cyprideis torosa</name>
    <dbReference type="NCBI Taxonomy" id="163714"/>
    <lineage>
        <taxon>Eukaryota</taxon>
        <taxon>Metazoa</taxon>
        <taxon>Ecdysozoa</taxon>
        <taxon>Arthropoda</taxon>
        <taxon>Crustacea</taxon>
        <taxon>Oligostraca</taxon>
        <taxon>Ostracoda</taxon>
        <taxon>Podocopa</taxon>
        <taxon>Podocopida</taxon>
        <taxon>Cytherocopina</taxon>
        <taxon>Cytheroidea</taxon>
        <taxon>Cytherideidae</taxon>
        <taxon>Cyprideis</taxon>
    </lineage>
</organism>
<dbReference type="AlphaFoldDB" id="A0A7R8ZK80"/>
<name>A0A7R8ZK80_9CRUS</name>